<dbReference type="GO" id="GO:0005737">
    <property type="term" value="C:cytoplasm"/>
    <property type="evidence" value="ECO:0007669"/>
    <property type="project" value="UniProtKB-SubCell"/>
</dbReference>
<dbReference type="SUPFAM" id="SSF51064">
    <property type="entry name" value="Head domain of nucleotide exchange factor GrpE"/>
    <property type="match status" value="1"/>
</dbReference>
<dbReference type="GO" id="GO:0042803">
    <property type="term" value="F:protein homodimerization activity"/>
    <property type="evidence" value="ECO:0007669"/>
    <property type="project" value="InterPro"/>
</dbReference>
<evidence type="ECO:0000256" key="3">
    <source>
        <dbReference type="HAMAP-Rule" id="MF_01151"/>
    </source>
</evidence>
<dbReference type="EMBL" id="JAENIM010000042">
    <property type="protein sequence ID" value="MBK1792032.1"/>
    <property type="molecule type" value="Genomic_DNA"/>
</dbReference>
<keyword evidence="2 3" id="KW-0143">Chaperone</keyword>
<evidence type="ECO:0000256" key="4">
    <source>
        <dbReference type="RuleBase" id="RU004478"/>
    </source>
</evidence>
<dbReference type="RefSeq" id="WP_200312044.1">
    <property type="nucleotide sequence ID" value="NZ_JAENIM010000042.1"/>
</dbReference>
<dbReference type="HAMAP" id="MF_01151">
    <property type="entry name" value="GrpE"/>
    <property type="match status" value="1"/>
</dbReference>
<dbReference type="Gene3D" id="2.30.22.10">
    <property type="entry name" value="Head domain of nucleotide exchange factor GrpE"/>
    <property type="match status" value="1"/>
</dbReference>
<evidence type="ECO:0000256" key="5">
    <source>
        <dbReference type="SAM" id="MobiDB-lite"/>
    </source>
</evidence>
<dbReference type="GO" id="GO:0006457">
    <property type="term" value="P:protein folding"/>
    <property type="evidence" value="ECO:0007669"/>
    <property type="project" value="InterPro"/>
</dbReference>
<feature type="region of interest" description="Disordered" evidence="5">
    <location>
        <begin position="1"/>
        <end position="39"/>
    </location>
</feature>
<organism evidence="6 7">
    <name type="scientific">Persicirhabdus sediminis</name>
    <dbReference type="NCBI Taxonomy" id="454144"/>
    <lineage>
        <taxon>Bacteria</taxon>
        <taxon>Pseudomonadati</taxon>
        <taxon>Verrucomicrobiota</taxon>
        <taxon>Verrucomicrobiia</taxon>
        <taxon>Verrucomicrobiales</taxon>
        <taxon>Verrucomicrobiaceae</taxon>
        <taxon>Persicirhabdus</taxon>
    </lineage>
</organism>
<keyword evidence="3" id="KW-0346">Stress response</keyword>
<dbReference type="InterPro" id="IPR013805">
    <property type="entry name" value="GrpE_CC"/>
</dbReference>
<protein>
    <recommendedName>
        <fullName evidence="3">Protein GrpE</fullName>
    </recommendedName>
    <alternativeName>
        <fullName evidence="3">HSP-70 cofactor</fullName>
    </alternativeName>
</protein>
<comment type="function">
    <text evidence="3">Participates actively in the response to hyperosmotic and heat shock by preventing the aggregation of stress-denatured proteins, in association with DnaK and GrpE. It is the nucleotide exchange factor for DnaK and may function as a thermosensor. Unfolded proteins bind initially to DnaJ; upon interaction with the DnaJ-bound protein, DnaK hydrolyzes its bound ATP, resulting in the formation of a stable complex. GrpE releases ADP from DnaK; ATP binding to DnaK triggers the release of the substrate protein, thus completing the reaction cycle. Several rounds of ATP-dependent interactions between DnaJ, DnaK and GrpE are required for fully efficient folding.</text>
</comment>
<gene>
    <name evidence="3" type="primary">grpE</name>
    <name evidence="6" type="ORF">JIN82_12800</name>
</gene>
<dbReference type="SUPFAM" id="SSF58014">
    <property type="entry name" value="Coiled-coil domain of nucleotide exchange factor GrpE"/>
    <property type="match status" value="1"/>
</dbReference>
<dbReference type="PRINTS" id="PR00773">
    <property type="entry name" value="GRPEPROTEIN"/>
</dbReference>
<dbReference type="AlphaFoldDB" id="A0A8J7MEP9"/>
<dbReference type="CDD" id="cd00446">
    <property type="entry name" value="GrpE"/>
    <property type="match status" value="1"/>
</dbReference>
<evidence type="ECO:0000313" key="7">
    <source>
        <dbReference type="Proteomes" id="UP000624703"/>
    </source>
</evidence>
<dbReference type="Gene3D" id="3.90.20.20">
    <property type="match status" value="1"/>
</dbReference>
<comment type="subcellular location">
    <subcellularLocation>
        <location evidence="3">Cytoplasm</location>
    </subcellularLocation>
</comment>
<dbReference type="GO" id="GO:0000774">
    <property type="term" value="F:adenyl-nucleotide exchange factor activity"/>
    <property type="evidence" value="ECO:0007669"/>
    <property type="project" value="InterPro"/>
</dbReference>
<evidence type="ECO:0000256" key="1">
    <source>
        <dbReference type="ARBA" id="ARBA00009054"/>
    </source>
</evidence>
<feature type="region of interest" description="Disordered" evidence="5">
    <location>
        <begin position="182"/>
        <end position="202"/>
    </location>
</feature>
<name>A0A8J7MEP9_9BACT</name>
<accession>A0A8J7MEP9</accession>
<dbReference type="PANTHER" id="PTHR21237:SF23">
    <property type="entry name" value="GRPE PROTEIN HOMOLOG, MITOCHONDRIAL"/>
    <property type="match status" value="1"/>
</dbReference>
<dbReference type="GO" id="GO:0051082">
    <property type="term" value="F:unfolded protein binding"/>
    <property type="evidence" value="ECO:0007669"/>
    <property type="project" value="TreeGrafter"/>
</dbReference>
<dbReference type="InterPro" id="IPR009012">
    <property type="entry name" value="GrpE_head"/>
</dbReference>
<dbReference type="InterPro" id="IPR000740">
    <property type="entry name" value="GrpE"/>
</dbReference>
<reference evidence="6" key="1">
    <citation type="submission" date="2021-01" db="EMBL/GenBank/DDBJ databases">
        <title>Modified the classification status of verrucomicrobia.</title>
        <authorList>
            <person name="Feng X."/>
        </authorList>
    </citation>
    <scope>NUCLEOTIDE SEQUENCE</scope>
    <source>
        <strain evidence="6">_KCTC 22039</strain>
    </source>
</reference>
<sequence>MQENTSETAKENEELVDDLPAENEEAQETTEQAAAAEELDPWEQLEQEAAQWKDKAVRATAELENFRKRMAREKQDAVRYGNMRLLEELLPVLDNFNMGMMAAEKEQGSMLYMGMNMVLQQIESFLASQNVEEIVVADGAEFDPKIHEGLLQEASDSVEKGHIIRTVRKGYKVGERLLRPTNVAVSTGPAEESPAEDTEKSE</sequence>
<dbReference type="Pfam" id="PF01025">
    <property type="entry name" value="GrpE"/>
    <property type="match status" value="1"/>
</dbReference>
<dbReference type="GO" id="GO:0051087">
    <property type="term" value="F:protein-folding chaperone binding"/>
    <property type="evidence" value="ECO:0007669"/>
    <property type="project" value="InterPro"/>
</dbReference>
<evidence type="ECO:0000256" key="2">
    <source>
        <dbReference type="ARBA" id="ARBA00023186"/>
    </source>
</evidence>
<comment type="subunit">
    <text evidence="3">Homodimer.</text>
</comment>
<keyword evidence="3" id="KW-0963">Cytoplasm</keyword>
<comment type="similarity">
    <text evidence="1 3 4">Belongs to the GrpE family.</text>
</comment>
<comment type="caution">
    <text evidence="6">The sequence shown here is derived from an EMBL/GenBank/DDBJ whole genome shotgun (WGS) entry which is preliminary data.</text>
</comment>
<feature type="compositionally biased region" description="Acidic residues" evidence="5">
    <location>
        <begin position="14"/>
        <end position="28"/>
    </location>
</feature>
<proteinExistence type="inferred from homology"/>
<dbReference type="PANTHER" id="PTHR21237">
    <property type="entry name" value="GRPE PROTEIN"/>
    <property type="match status" value="1"/>
</dbReference>
<evidence type="ECO:0000313" key="6">
    <source>
        <dbReference type="EMBL" id="MBK1792032.1"/>
    </source>
</evidence>
<dbReference type="Proteomes" id="UP000624703">
    <property type="component" value="Unassembled WGS sequence"/>
</dbReference>
<keyword evidence="7" id="KW-1185">Reference proteome</keyword>